<evidence type="ECO:0000313" key="3">
    <source>
        <dbReference type="Proteomes" id="UP001196413"/>
    </source>
</evidence>
<dbReference type="PANTHER" id="PTHR19229">
    <property type="entry name" value="ATP-BINDING CASSETTE TRANSPORTER SUBFAMILY A ABCA"/>
    <property type="match status" value="1"/>
</dbReference>
<protein>
    <submittedName>
        <fullName evidence="2">Uncharacterized protein</fullName>
    </submittedName>
</protein>
<gene>
    <name evidence="2" type="ORF">KIN20_014056</name>
</gene>
<reference evidence="2" key="1">
    <citation type="submission" date="2021-06" db="EMBL/GenBank/DDBJ databases">
        <title>Parelaphostrongylus tenuis whole genome reference sequence.</title>
        <authorList>
            <person name="Garwood T.J."/>
            <person name="Larsen P.A."/>
            <person name="Fountain-Jones N.M."/>
            <person name="Garbe J.R."/>
            <person name="Macchietto M.G."/>
            <person name="Kania S.A."/>
            <person name="Gerhold R.W."/>
            <person name="Richards J.E."/>
            <person name="Wolf T.M."/>
        </authorList>
    </citation>
    <scope>NUCLEOTIDE SEQUENCE</scope>
    <source>
        <strain evidence="2">MNPRO001-30</strain>
        <tissue evidence="2">Meninges</tissue>
    </source>
</reference>
<dbReference type="AlphaFoldDB" id="A0AAD5MD20"/>
<feature type="transmembrane region" description="Helical" evidence="1">
    <location>
        <begin position="680"/>
        <end position="702"/>
    </location>
</feature>
<keyword evidence="1" id="KW-0812">Transmembrane</keyword>
<evidence type="ECO:0000313" key="2">
    <source>
        <dbReference type="EMBL" id="KAJ1356355.1"/>
    </source>
</evidence>
<dbReference type="Proteomes" id="UP001196413">
    <property type="component" value="Unassembled WGS sequence"/>
</dbReference>
<comment type="caution">
    <text evidence="2">The sequence shown here is derived from an EMBL/GenBank/DDBJ whole genome shotgun (WGS) entry which is preliminary data.</text>
</comment>
<feature type="transmembrane region" description="Helical" evidence="1">
    <location>
        <begin position="100"/>
        <end position="119"/>
    </location>
</feature>
<keyword evidence="1" id="KW-0472">Membrane</keyword>
<dbReference type="GO" id="GO:0140359">
    <property type="term" value="F:ABC-type transporter activity"/>
    <property type="evidence" value="ECO:0007669"/>
    <property type="project" value="InterPro"/>
</dbReference>
<organism evidence="2 3">
    <name type="scientific">Parelaphostrongylus tenuis</name>
    <name type="common">Meningeal worm</name>
    <dbReference type="NCBI Taxonomy" id="148309"/>
    <lineage>
        <taxon>Eukaryota</taxon>
        <taxon>Metazoa</taxon>
        <taxon>Ecdysozoa</taxon>
        <taxon>Nematoda</taxon>
        <taxon>Chromadorea</taxon>
        <taxon>Rhabditida</taxon>
        <taxon>Rhabditina</taxon>
        <taxon>Rhabditomorpha</taxon>
        <taxon>Strongyloidea</taxon>
        <taxon>Metastrongylidae</taxon>
        <taxon>Parelaphostrongylus</taxon>
    </lineage>
</organism>
<proteinExistence type="predicted"/>
<name>A0AAD5MD20_PARTN</name>
<dbReference type="GO" id="GO:0016020">
    <property type="term" value="C:membrane"/>
    <property type="evidence" value="ECO:0007669"/>
    <property type="project" value="InterPro"/>
</dbReference>
<dbReference type="PANTHER" id="PTHR19229:SF260">
    <property type="entry name" value="ABC TRANSPORTER DOMAIN-CONTAINING PROTEIN"/>
    <property type="match status" value="1"/>
</dbReference>
<accession>A0AAD5MD20</accession>
<keyword evidence="1" id="KW-1133">Transmembrane helix</keyword>
<dbReference type="EMBL" id="JAHQIW010002789">
    <property type="protein sequence ID" value="KAJ1356355.1"/>
    <property type="molecule type" value="Genomic_DNA"/>
</dbReference>
<evidence type="ECO:0000256" key="1">
    <source>
        <dbReference type="SAM" id="Phobius"/>
    </source>
</evidence>
<dbReference type="InterPro" id="IPR026082">
    <property type="entry name" value="ABCA"/>
</dbReference>
<keyword evidence="3" id="KW-1185">Reference proteome</keyword>
<dbReference type="GO" id="GO:0005319">
    <property type="term" value="F:lipid transporter activity"/>
    <property type="evidence" value="ECO:0007669"/>
    <property type="project" value="TreeGrafter"/>
</dbReference>
<sequence length="707" mass="80376">MEKHLRGPDLWFDDGQPKLPARGHIEVILRGWNSAEDVIDVIVDCGERWGCVMLTAERAVVTLARLLFLSASHIFYADNTSTLHIVAPTCGVLVKSRQKFWLAIELLVPLILFVILALVRTRDFTDFRTQCHYDSKGFPSSGILPSLHSFLCSFSNTCHLSPTTGDETQFIHNSSAINESLLVDILYYSSLQLGRIGKNPTEFSQLLNIFTRLVKIFAAMNSTKSSYLPELQQFFEPSFNVTRTFEDLGLSQNAAEALTKSKLTPFFFIEAYSYGNELLSMSPMLLPLKAFESIPLLCNETIFNSSFMLPPNTTLTAEDRRSLQNLKILTRSDNSFEQSAEIANLLSTVISIVQLQPIYEGFRKWSHINFSSLSNITTSVFCGKNPFDISPEDLGPLSKGMKTAFDELKNKLISFIETVVPGKQQRGKQYCHGVRIHDDLNCSSLEVAVMQRLRLIDILNRPLRIVDFLRQKLFEYPESSGNLQNALYRSDLRAASLNILSLLRTPPDQPQPSWLKRMEFVLEHIFAPFSDPYSFGAITKNLTEAINKYTKCFLTDRFVTVANESILEETAMCLADYQQYFSGIVILNMTENATNFDPVTVYKIRHLPNFIDGTYYYEDSPRNFFDRNSPFIDLKYITYGFSFLQESIDRAIVTLRTHSNRTFGMYAQQEPFPCVSVDKFNVTVFFGLLMILSFIIPASLLVKNIVL</sequence>